<reference evidence="1 2" key="1">
    <citation type="journal article" date="2019" name="Sci. Rep.">
        <title>Orb-weaving spider Araneus ventricosus genome elucidates the spidroin gene catalogue.</title>
        <authorList>
            <person name="Kono N."/>
            <person name="Nakamura H."/>
            <person name="Ohtoshi R."/>
            <person name="Moran D.A.P."/>
            <person name="Shinohara A."/>
            <person name="Yoshida Y."/>
            <person name="Fujiwara M."/>
            <person name="Mori M."/>
            <person name="Tomita M."/>
            <person name="Arakawa K."/>
        </authorList>
    </citation>
    <scope>NUCLEOTIDE SEQUENCE [LARGE SCALE GENOMIC DNA]</scope>
</reference>
<proteinExistence type="predicted"/>
<sequence length="105" mass="12302">MLPLLVSSKSTLFFGDSFRRFRFKLLHTFRIETVSAVSRFEDPSYFPNLCPSFHLPTPASVVRLPNLRLWFQLPCRRFTFEDNRVHIFEDSAVVSHFEDSAVVSF</sequence>
<accession>A0A4Y2I8G6</accession>
<dbReference type="AlphaFoldDB" id="A0A4Y2I8G6"/>
<name>A0A4Y2I8G6_ARAVE</name>
<comment type="caution">
    <text evidence="1">The sequence shown here is derived from an EMBL/GenBank/DDBJ whole genome shotgun (WGS) entry which is preliminary data.</text>
</comment>
<dbReference type="Proteomes" id="UP000499080">
    <property type="component" value="Unassembled WGS sequence"/>
</dbReference>
<dbReference type="EMBL" id="BGPR01002470">
    <property type="protein sequence ID" value="GBM74037.1"/>
    <property type="molecule type" value="Genomic_DNA"/>
</dbReference>
<organism evidence="1 2">
    <name type="scientific">Araneus ventricosus</name>
    <name type="common">Orbweaver spider</name>
    <name type="synonym">Epeira ventricosa</name>
    <dbReference type="NCBI Taxonomy" id="182803"/>
    <lineage>
        <taxon>Eukaryota</taxon>
        <taxon>Metazoa</taxon>
        <taxon>Ecdysozoa</taxon>
        <taxon>Arthropoda</taxon>
        <taxon>Chelicerata</taxon>
        <taxon>Arachnida</taxon>
        <taxon>Araneae</taxon>
        <taxon>Araneomorphae</taxon>
        <taxon>Entelegynae</taxon>
        <taxon>Araneoidea</taxon>
        <taxon>Araneidae</taxon>
        <taxon>Araneus</taxon>
    </lineage>
</organism>
<keyword evidence="2" id="KW-1185">Reference proteome</keyword>
<evidence type="ECO:0000313" key="1">
    <source>
        <dbReference type="EMBL" id="GBM74037.1"/>
    </source>
</evidence>
<gene>
    <name evidence="1" type="ORF">AVEN_57833_1</name>
</gene>
<evidence type="ECO:0000313" key="2">
    <source>
        <dbReference type="Proteomes" id="UP000499080"/>
    </source>
</evidence>
<protein>
    <submittedName>
        <fullName evidence="1">Uncharacterized protein</fullName>
    </submittedName>
</protein>